<dbReference type="EMBL" id="JARAOO010000009">
    <property type="protein sequence ID" value="KAJ7956926.1"/>
    <property type="molecule type" value="Genomic_DNA"/>
</dbReference>
<name>A0AAD7LGG4_QUISA</name>
<dbReference type="AlphaFoldDB" id="A0AAD7LGG4"/>
<protein>
    <submittedName>
        <fullName evidence="1">Uncharacterized protein</fullName>
    </submittedName>
</protein>
<sequence length="125" mass="14130">MKLLGIKSIDEKSKIHSSCEDEGFWKLVQKVGEGMQEEHEFVILKFQSVKFQSGDKGCKVAAYGYSKMEMRVQCLKWIDGMVSAHVGAKAMMVGVYALCREAICRNLSNSSTDLLREVVLIHTYF</sequence>
<gene>
    <name evidence="1" type="ORF">O6P43_023297</name>
</gene>
<keyword evidence="2" id="KW-1185">Reference proteome</keyword>
<proteinExistence type="predicted"/>
<evidence type="ECO:0000313" key="2">
    <source>
        <dbReference type="Proteomes" id="UP001163823"/>
    </source>
</evidence>
<dbReference type="Proteomes" id="UP001163823">
    <property type="component" value="Chromosome 9"/>
</dbReference>
<dbReference type="KEGG" id="qsa:O6P43_023297"/>
<organism evidence="1 2">
    <name type="scientific">Quillaja saponaria</name>
    <name type="common">Soap bark tree</name>
    <dbReference type="NCBI Taxonomy" id="32244"/>
    <lineage>
        <taxon>Eukaryota</taxon>
        <taxon>Viridiplantae</taxon>
        <taxon>Streptophyta</taxon>
        <taxon>Embryophyta</taxon>
        <taxon>Tracheophyta</taxon>
        <taxon>Spermatophyta</taxon>
        <taxon>Magnoliopsida</taxon>
        <taxon>eudicotyledons</taxon>
        <taxon>Gunneridae</taxon>
        <taxon>Pentapetalae</taxon>
        <taxon>rosids</taxon>
        <taxon>fabids</taxon>
        <taxon>Fabales</taxon>
        <taxon>Quillajaceae</taxon>
        <taxon>Quillaja</taxon>
    </lineage>
</organism>
<reference evidence="1" key="1">
    <citation type="journal article" date="2023" name="Science">
        <title>Elucidation of the pathway for biosynthesis of saponin adjuvants from the soapbark tree.</title>
        <authorList>
            <person name="Reed J."/>
            <person name="Orme A."/>
            <person name="El-Demerdash A."/>
            <person name="Owen C."/>
            <person name="Martin L.B.B."/>
            <person name="Misra R.C."/>
            <person name="Kikuchi S."/>
            <person name="Rejzek M."/>
            <person name="Martin A.C."/>
            <person name="Harkess A."/>
            <person name="Leebens-Mack J."/>
            <person name="Louveau T."/>
            <person name="Stephenson M.J."/>
            <person name="Osbourn A."/>
        </authorList>
    </citation>
    <scope>NUCLEOTIDE SEQUENCE</scope>
    <source>
        <strain evidence="1">S10</strain>
    </source>
</reference>
<comment type="caution">
    <text evidence="1">The sequence shown here is derived from an EMBL/GenBank/DDBJ whole genome shotgun (WGS) entry which is preliminary data.</text>
</comment>
<evidence type="ECO:0000313" key="1">
    <source>
        <dbReference type="EMBL" id="KAJ7956926.1"/>
    </source>
</evidence>
<accession>A0AAD7LGG4</accession>